<feature type="transmembrane region" description="Helical" evidence="2">
    <location>
        <begin position="144"/>
        <end position="163"/>
    </location>
</feature>
<dbReference type="AlphaFoldDB" id="A0A9P6QEJ5"/>
<sequence>MVAVSTWAVKAFGLGDLRMSSLADFDFYSNPFWTSFALTLIVYPLLFYLMWYLNPSLTKNRLGLSWVLSLFSAFMFTVSAFYEIPHVRTLWNCAVDYSFPTPGSPEMAALPERYVAYQGQMQRPHLLFSLENYPDPSRIGPHMIAANFQAFLVLDLVLGVIYYREQMGPFSTWFHHIVYYFIVVHMRSRGLLDVFCALGTPIELSSVFLSWGYMFPHQRNLPNQIGYVMSFVCNRLFYVAIMWHEVYFNLQDKSVRYLYTMTLLFHIYWFGAYINNQRKYGRKKRQQHFATVLRGVALKIKADKDGRHPVSDKTPAFLDSSAAPTSIQGEKERALRPTLADVSDDNTDPYTSAMHDPSNTRDPLMAPTQQPRSRRRV</sequence>
<dbReference type="Proteomes" id="UP000807716">
    <property type="component" value="Unassembled WGS sequence"/>
</dbReference>
<name>A0A9P6QEJ5_9FUNG</name>
<accession>A0A9P6QEJ5</accession>
<feature type="transmembrane region" description="Helical" evidence="2">
    <location>
        <begin position="32"/>
        <end position="51"/>
    </location>
</feature>
<keyword evidence="2" id="KW-0812">Transmembrane</keyword>
<keyword evidence="2" id="KW-0472">Membrane</keyword>
<keyword evidence="2" id="KW-1133">Transmembrane helix</keyword>
<evidence type="ECO:0000313" key="4">
    <source>
        <dbReference type="Proteomes" id="UP000807716"/>
    </source>
</evidence>
<evidence type="ECO:0008006" key="5">
    <source>
        <dbReference type="Google" id="ProtNLM"/>
    </source>
</evidence>
<feature type="transmembrane region" description="Helical" evidence="2">
    <location>
        <begin position="63"/>
        <end position="82"/>
    </location>
</feature>
<organism evidence="3 4">
    <name type="scientific">Actinomortierella ambigua</name>
    <dbReference type="NCBI Taxonomy" id="1343610"/>
    <lineage>
        <taxon>Eukaryota</taxon>
        <taxon>Fungi</taxon>
        <taxon>Fungi incertae sedis</taxon>
        <taxon>Mucoromycota</taxon>
        <taxon>Mortierellomycotina</taxon>
        <taxon>Mortierellomycetes</taxon>
        <taxon>Mortierellales</taxon>
        <taxon>Mortierellaceae</taxon>
        <taxon>Actinomortierella</taxon>
    </lineage>
</organism>
<reference evidence="3" key="1">
    <citation type="journal article" date="2020" name="Fungal Divers.">
        <title>Resolving the Mortierellaceae phylogeny through synthesis of multi-gene phylogenetics and phylogenomics.</title>
        <authorList>
            <person name="Vandepol N."/>
            <person name="Liber J."/>
            <person name="Desiro A."/>
            <person name="Na H."/>
            <person name="Kennedy M."/>
            <person name="Barry K."/>
            <person name="Grigoriev I.V."/>
            <person name="Miller A.N."/>
            <person name="O'Donnell K."/>
            <person name="Stajich J.E."/>
            <person name="Bonito G."/>
        </authorList>
    </citation>
    <scope>NUCLEOTIDE SEQUENCE</scope>
    <source>
        <strain evidence="3">BC1065</strain>
    </source>
</reference>
<proteinExistence type="predicted"/>
<feature type="transmembrane region" description="Helical" evidence="2">
    <location>
        <begin position="225"/>
        <end position="244"/>
    </location>
</feature>
<evidence type="ECO:0000256" key="2">
    <source>
        <dbReference type="SAM" id="Phobius"/>
    </source>
</evidence>
<gene>
    <name evidence="3" type="ORF">DFQ27_000618</name>
</gene>
<feature type="transmembrane region" description="Helical" evidence="2">
    <location>
        <begin position="192"/>
        <end position="213"/>
    </location>
</feature>
<dbReference type="EMBL" id="JAAAJB010000116">
    <property type="protein sequence ID" value="KAG0265481.1"/>
    <property type="molecule type" value="Genomic_DNA"/>
</dbReference>
<feature type="region of interest" description="Disordered" evidence="1">
    <location>
        <begin position="304"/>
        <end position="377"/>
    </location>
</feature>
<feature type="transmembrane region" description="Helical" evidence="2">
    <location>
        <begin position="170"/>
        <end position="186"/>
    </location>
</feature>
<protein>
    <recommendedName>
        <fullName evidence="5">TLC domain-containing protein</fullName>
    </recommendedName>
</protein>
<dbReference type="OrthoDB" id="341353at2759"/>
<comment type="caution">
    <text evidence="3">The sequence shown here is derived from an EMBL/GenBank/DDBJ whole genome shotgun (WGS) entry which is preliminary data.</text>
</comment>
<keyword evidence="4" id="KW-1185">Reference proteome</keyword>
<evidence type="ECO:0000313" key="3">
    <source>
        <dbReference type="EMBL" id="KAG0265481.1"/>
    </source>
</evidence>
<feature type="transmembrane region" description="Helical" evidence="2">
    <location>
        <begin position="256"/>
        <end position="275"/>
    </location>
</feature>
<evidence type="ECO:0000256" key="1">
    <source>
        <dbReference type="SAM" id="MobiDB-lite"/>
    </source>
</evidence>